<accession>A0A4Y2H7H9</accession>
<proteinExistence type="predicted"/>
<keyword evidence="3" id="KW-1185">Reference proteome</keyword>
<dbReference type="EMBL" id="BGPR01001774">
    <property type="protein sequence ID" value="GBM61603.1"/>
    <property type="molecule type" value="Genomic_DNA"/>
</dbReference>
<dbReference type="Proteomes" id="UP000499080">
    <property type="component" value="Unassembled WGS sequence"/>
</dbReference>
<evidence type="ECO:0000313" key="3">
    <source>
        <dbReference type="Proteomes" id="UP000499080"/>
    </source>
</evidence>
<evidence type="ECO:0000256" key="1">
    <source>
        <dbReference type="SAM" id="MobiDB-lite"/>
    </source>
</evidence>
<dbReference type="AlphaFoldDB" id="A0A4Y2H7H9"/>
<sequence length="98" mass="10608">MAAATHPAGSATAVPEWTVETAPRQRPSAHCDSREALPRCTQGDSSRTSSIFSRSGTCRLLLVSLPQRSPERLTLFLHCADPTMCDNGFSSDTERNVC</sequence>
<feature type="region of interest" description="Disordered" evidence="1">
    <location>
        <begin position="1"/>
        <end position="52"/>
    </location>
</feature>
<name>A0A4Y2H7H9_ARAVE</name>
<comment type="caution">
    <text evidence="2">The sequence shown here is derived from an EMBL/GenBank/DDBJ whole genome shotgun (WGS) entry which is preliminary data.</text>
</comment>
<reference evidence="2 3" key="1">
    <citation type="journal article" date="2019" name="Sci. Rep.">
        <title>Orb-weaving spider Araneus ventricosus genome elucidates the spidroin gene catalogue.</title>
        <authorList>
            <person name="Kono N."/>
            <person name="Nakamura H."/>
            <person name="Ohtoshi R."/>
            <person name="Moran D.A.P."/>
            <person name="Shinohara A."/>
            <person name="Yoshida Y."/>
            <person name="Fujiwara M."/>
            <person name="Mori M."/>
            <person name="Tomita M."/>
            <person name="Arakawa K."/>
        </authorList>
    </citation>
    <scope>NUCLEOTIDE SEQUENCE [LARGE SCALE GENOMIC DNA]</scope>
</reference>
<gene>
    <name evidence="2" type="ORF">AVEN_226874_1</name>
</gene>
<feature type="compositionally biased region" description="Low complexity" evidence="1">
    <location>
        <begin position="1"/>
        <end position="13"/>
    </location>
</feature>
<organism evidence="2 3">
    <name type="scientific">Araneus ventricosus</name>
    <name type="common">Orbweaver spider</name>
    <name type="synonym">Epeira ventricosa</name>
    <dbReference type="NCBI Taxonomy" id="182803"/>
    <lineage>
        <taxon>Eukaryota</taxon>
        <taxon>Metazoa</taxon>
        <taxon>Ecdysozoa</taxon>
        <taxon>Arthropoda</taxon>
        <taxon>Chelicerata</taxon>
        <taxon>Arachnida</taxon>
        <taxon>Araneae</taxon>
        <taxon>Araneomorphae</taxon>
        <taxon>Entelegynae</taxon>
        <taxon>Araneoidea</taxon>
        <taxon>Araneidae</taxon>
        <taxon>Araneus</taxon>
    </lineage>
</organism>
<evidence type="ECO:0000313" key="2">
    <source>
        <dbReference type="EMBL" id="GBM61603.1"/>
    </source>
</evidence>
<protein>
    <submittedName>
        <fullName evidence="2">Uncharacterized protein</fullName>
    </submittedName>
</protein>